<dbReference type="EMBL" id="QJJX01000073">
    <property type="protein sequence ID" value="PXX15581.1"/>
    <property type="molecule type" value="Genomic_DNA"/>
</dbReference>
<name>A0A318I4G8_9BACT</name>
<gene>
    <name evidence="1" type="ORF">EJ73_02831</name>
</gene>
<sequence>MSDMGLKHFYISNQYAQELSCRQKFLAANRINFSNEFIRVKARLIFDWSLLETVGQQMAKRC</sequence>
<dbReference type="Proteomes" id="UP000248314">
    <property type="component" value="Unassembled WGS sequence"/>
</dbReference>
<evidence type="ECO:0000313" key="2">
    <source>
        <dbReference type="Proteomes" id="UP000248314"/>
    </source>
</evidence>
<keyword evidence="2" id="KW-1185">Reference proteome</keyword>
<accession>A0A318I4G8</accession>
<dbReference type="AlphaFoldDB" id="A0A318I4G8"/>
<protein>
    <submittedName>
        <fullName evidence="1">Uncharacterized protein</fullName>
    </submittedName>
</protein>
<evidence type="ECO:0000313" key="1">
    <source>
        <dbReference type="EMBL" id="PXX15581.1"/>
    </source>
</evidence>
<organism evidence="1 2">
    <name type="scientific">Hoylesella shahii DSM 15611 = JCM 12083</name>
    <dbReference type="NCBI Taxonomy" id="1122991"/>
    <lineage>
        <taxon>Bacteria</taxon>
        <taxon>Pseudomonadati</taxon>
        <taxon>Bacteroidota</taxon>
        <taxon>Bacteroidia</taxon>
        <taxon>Bacteroidales</taxon>
        <taxon>Prevotellaceae</taxon>
        <taxon>Hoylesella</taxon>
    </lineage>
</organism>
<comment type="caution">
    <text evidence="1">The sequence shown here is derived from an EMBL/GenBank/DDBJ whole genome shotgun (WGS) entry which is preliminary data.</text>
</comment>
<proteinExistence type="predicted"/>
<reference evidence="1 2" key="1">
    <citation type="submission" date="2018-05" db="EMBL/GenBank/DDBJ databases">
        <title>Genomic Encyclopedia of Type Strains, Phase I: the one thousand microbial genomes (KMG-I) project.</title>
        <authorList>
            <person name="Kyrpides N."/>
        </authorList>
    </citation>
    <scope>NUCLEOTIDE SEQUENCE [LARGE SCALE GENOMIC DNA]</scope>
    <source>
        <strain evidence="1 2">DSM 15611</strain>
    </source>
</reference>